<reference evidence="2" key="1">
    <citation type="submission" date="2023-07" db="EMBL/GenBank/DDBJ databases">
        <authorList>
            <consortium name="AG Swart"/>
            <person name="Singh M."/>
            <person name="Singh A."/>
            <person name="Seah K."/>
            <person name="Emmerich C."/>
        </authorList>
    </citation>
    <scope>NUCLEOTIDE SEQUENCE</scope>
    <source>
        <strain evidence="2">DP1</strain>
    </source>
</reference>
<dbReference type="Pfam" id="PF08613">
    <property type="entry name" value="Cyclin"/>
    <property type="match status" value="1"/>
</dbReference>
<dbReference type="EMBL" id="CAMPGE010007723">
    <property type="protein sequence ID" value="CAI2366636.1"/>
    <property type="molecule type" value="Genomic_DNA"/>
</dbReference>
<feature type="compositionally biased region" description="Basic and acidic residues" evidence="1">
    <location>
        <begin position="250"/>
        <end position="277"/>
    </location>
</feature>
<evidence type="ECO:0008006" key="4">
    <source>
        <dbReference type="Google" id="ProtNLM"/>
    </source>
</evidence>
<dbReference type="Gene3D" id="1.10.472.10">
    <property type="entry name" value="Cyclin-like"/>
    <property type="match status" value="1"/>
</dbReference>
<dbReference type="PANTHER" id="PTHR15615">
    <property type="match status" value="1"/>
</dbReference>
<proteinExistence type="predicted"/>
<comment type="caution">
    <text evidence="2">The sequence shown here is derived from an EMBL/GenBank/DDBJ whole genome shotgun (WGS) entry which is preliminary data.</text>
</comment>
<feature type="region of interest" description="Disordered" evidence="1">
    <location>
        <begin position="246"/>
        <end position="277"/>
    </location>
</feature>
<sequence>MTQSLHKSFCAKMVAHVVQDMVREHQVSTCRTPSIAEYQGKPGCIFAGSKDAGISVPDYIDRLGKYLHVSSSCFVLSLIYIDRITDKTKVRLSQQSVHRLLATSILLAMKYHDDIKVEEASYISTVVGVQKKELKRLEAAFLSLIGFDLFVCPSEFKKYCEFLIISQTPEKELAQEKELKSCIRRKIASMGLCSCGSPKHSTLSPELHNKRRKKSTSTRNKRLIKKGKSQNLEIFNVHQALLDKTSQGESFKDSKGKDHHLEDCHEESTQDSPKGDF</sequence>
<feature type="region of interest" description="Disordered" evidence="1">
    <location>
        <begin position="198"/>
        <end position="223"/>
    </location>
</feature>
<feature type="compositionally biased region" description="Basic residues" evidence="1">
    <location>
        <begin position="209"/>
        <end position="223"/>
    </location>
</feature>
<dbReference type="GO" id="GO:0019901">
    <property type="term" value="F:protein kinase binding"/>
    <property type="evidence" value="ECO:0007669"/>
    <property type="project" value="InterPro"/>
</dbReference>
<keyword evidence="3" id="KW-1185">Reference proteome</keyword>
<dbReference type="SUPFAM" id="SSF47954">
    <property type="entry name" value="Cyclin-like"/>
    <property type="match status" value="1"/>
</dbReference>
<dbReference type="CDD" id="cd20558">
    <property type="entry name" value="CYCLIN_ScPCL7-like"/>
    <property type="match status" value="1"/>
</dbReference>
<evidence type="ECO:0000313" key="2">
    <source>
        <dbReference type="EMBL" id="CAI2366636.1"/>
    </source>
</evidence>
<name>A0AAD1UCF7_EUPCR</name>
<dbReference type="AlphaFoldDB" id="A0AAD1UCF7"/>
<dbReference type="InterPro" id="IPR036915">
    <property type="entry name" value="Cyclin-like_sf"/>
</dbReference>
<evidence type="ECO:0000313" key="3">
    <source>
        <dbReference type="Proteomes" id="UP001295684"/>
    </source>
</evidence>
<organism evidence="2 3">
    <name type="scientific">Euplotes crassus</name>
    <dbReference type="NCBI Taxonomy" id="5936"/>
    <lineage>
        <taxon>Eukaryota</taxon>
        <taxon>Sar</taxon>
        <taxon>Alveolata</taxon>
        <taxon>Ciliophora</taxon>
        <taxon>Intramacronucleata</taxon>
        <taxon>Spirotrichea</taxon>
        <taxon>Hypotrichia</taxon>
        <taxon>Euplotida</taxon>
        <taxon>Euplotidae</taxon>
        <taxon>Moneuplotes</taxon>
    </lineage>
</organism>
<accession>A0AAD1UCF7</accession>
<evidence type="ECO:0000256" key="1">
    <source>
        <dbReference type="SAM" id="MobiDB-lite"/>
    </source>
</evidence>
<protein>
    <recommendedName>
        <fullName evidence="4">Cyclin-like domain-containing protein</fullName>
    </recommendedName>
</protein>
<dbReference type="PANTHER" id="PTHR15615:SF108">
    <property type="entry name" value="PROTEIN CNPPD1"/>
    <property type="match status" value="1"/>
</dbReference>
<dbReference type="InterPro" id="IPR013922">
    <property type="entry name" value="Cyclin_PHO80-like"/>
</dbReference>
<dbReference type="Proteomes" id="UP001295684">
    <property type="component" value="Unassembled WGS sequence"/>
</dbReference>
<gene>
    <name evidence="2" type="ORF">ECRASSUSDP1_LOCUS7909</name>
</gene>